<sequence length="268" mass="29351">MHQLYQSVLEIMRQASQKIILPHYQNLRAGDVQEKSPGDYVTIADKLSEEFLTEKLTALLPGATIVGEEAVSENLEIMDSLNDELVWIIDPIDGTGNFANGKPLFGIIIALSKSGKTMAGWLYEPLTDRICHAEKGVGAYINGRRVMVKQISGNKPIAALATGFMTPDQREAVLNRVNPKYEIVDIPRCAAEQYPRLVLGTNQISVFERTLPWDHAAGVLFLNEAGGKAARWDGSPYLPGDGRTGMLGASSPKLWEEAADLLGDIFLV</sequence>
<dbReference type="PRINTS" id="PR00377">
    <property type="entry name" value="IMPHPHTASES"/>
</dbReference>
<keyword evidence="3" id="KW-0460">Magnesium</keyword>
<organism evidence="4">
    <name type="scientific">hydrothermal vent metagenome</name>
    <dbReference type="NCBI Taxonomy" id="652676"/>
    <lineage>
        <taxon>unclassified sequences</taxon>
        <taxon>metagenomes</taxon>
        <taxon>ecological metagenomes</taxon>
    </lineage>
</organism>
<evidence type="ECO:0000256" key="1">
    <source>
        <dbReference type="ARBA" id="ARBA00022723"/>
    </source>
</evidence>
<dbReference type="EC" id="3.1.3.25" evidence="4"/>
<evidence type="ECO:0000256" key="3">
    <source>
        <dbReference type="ARBA" id="ARBA00022842"/>
    </source>
</evidence>
<keyword evidence="1" id="KW-0479">Metal-binding</keyword>
<dbReference type="PANTHER" id="PTHR20854:SF4">
    <property type="entry name" value="INOSITOL-1-MONOPHOSPHATASE-RELATED"/>
    <property type="match status" value="1"/>
</dbReference>
<evidence type="ECO:0000313" key="4">
    <source>
        <dbReference type="EMBL" id="VAW00278.1"/>
    </source>
</evidence>
<dbReference type="GO" id="GO:0008934">
    <property type="term" value="F:inositol monophosphate 1-phosphatase activity"/>
    <property type="evidence" value="ECO:0007669"/>
    <property type="project" value="TreeGrafter"/>
</dbReference>
<dbReference type="Pfam" id="PF00459">
    <property type="entry name" value="Inositol_P"/>
    <property type="match status" value="1"/>
</dbReference>
<dbReference type="EMBL" id="UOEF01000301">
    <property type="protein sequence ID" value="VAW00278.1"/>
    <property type="molecule type" value="Genomic_DNA"/>
</dbReference>
<protein>
    <submittedName>
        <fullName evidence="4">Inositol-1-monophosphatase</fullName>
        <ecNumber evidence="4">3.1.3.25</ecNumber>
    </submittedName>
</protein>
<dbReference type="PROSITE" id="PS00629">
    <property type="entry name" value="IMP_1"/>
    <property type="match status" value="1"/>
</dbReference>
<dbReference type="GO" id="GO:0046872">
    <property type="term" value="F:metal ion binding"/>
    <property type="evidence" value="ECO:0007669"/>
    <property type="project" value="UniProtKB-KW"/>
</dbReference>
<dbReference type="Gene3D" id="3.40.190.80">
    <property type="match status" value="1"/>
</dbReference>
<reference evidence="4" key="1">
    <citation type="submission" date="2018-06" db="EMBL/GenBank/DDBJ databases">
        <authorList>
            <person name="Zhirakovskaya E."/>
        </authorList>
    </citation>
    <scope>NUCLEOTIDE SEQUENCE</scope>
</reference>
<dbReference type="InterPro" id="IPR020583">
    <property type="entry name" value="Inositol_monoP_metal-BS"/>
</dbReference>
<proteinExistence type="predicted"/>
<dbReference type="InterPro" id="IPR000760">
    <property type="entry name" value="Inositol_monophosphatase-like"/>
</dbReference>
<accession>A0A3B0S5U0</accession>
<dbReference type="Gene3D" id="3.30.540.10">
    <property type="entry name" value="Fructose-1,6-Bisphosphatase, subunit A, domain 1"/>
    <property type="match status" value="1"/>
</dbReference>
<dbReference type="SUPFAM" id="SSF56655">
    <property type="entry name" value="Carbohydrate phosphatase"/>
    <property type="match status" value="1"/>
</dbReference>
<name>A0A3B0S5U0_9ZZZZ</name>
<dbReference type="GO" id="GO:0007165">
    <property type="term" value="P:signal transduction"/>
    <property type="evidence" value="ECO:0007669"/>
    <property type="project" value="TreeGrafter"/>
</dbReference>
<dbReference type="AlphaFoldDB" id="A0A3B0S5U0"/>
<dbReference type="PANTHER" id="PTHR20854">
    <property type="entry name" value="INOSITOL MONOPHOSPHATASE"/>
    <property type="match status" value="1"/>
</dbReference>
<keyword evidence="2 4" id="KW-0378">Hydrolase</keyword>
<dbReference type="GO" id="GO:0006020">
    <property type="term" value="P:inositol metabolic process"/>
    <property type="evidence" value="ECO:0007669"/>
    <property type="project" value="TreeGrafter"/>
</dbReference>
<evidence type="ECO:0000256" key="2">
    <source>
        <dbReference type="ARBA" id="ARBA00022801"/>
    </source>
</evidence>
<gene>
    <name evidence="4" type="ORF">MNBD_ALPHA04-1360</name>
</gene>